<name>A0AAE0B0J9_9ROSI</name>
<reference evidence="6" key="1">
    <citation type="journal article" date="2023" name="Plant J.">
        <title>Genome sequences and population genomics provide insights into the demographic history, inbreeding, and mutation load of two 'living fossil' tree species of Dipteronia.</title>
        <authorList>
            <person name="Feng Y."/>
            <person name="Comes H.P."/>
            <person name="Chen J."/>
            <person name="Zhu S."/>
            <person name="Lu R."/>
            <person name="Zhang X."/>
            <person name="Li P."/>
            <person name="Qiu J."/>
            <person name="Olsen K.M."/>
            <person name="Qiu Y."/>
        </authorList>
    </citation>
    <scope>NUCLEOTIDE SEQUENCE</scope>
    <source>
        <strain evidence="6">NBL</strain>
    </source>
</reference>
<evidence type="ECO:0000256" key="2">
    <source>
        <dbReference type="ARBA" id="ARBA00022723"/>
    </source>
</evidence>
<dbReference type="GO" id="GO:0008270">
    <property type="term" value="F:zinc ion binding"/>
    <property type="evidence" value="ECO:0007669"/>
    <property type="project" value="UniProtKB-KW"/>
</dbReference>
<dbReference type="PANTHER" id="PTHR10876">
    <property type="entry name" value="ZINC FINGER PROTEIN ZPR1"/>
    <property type="match status" value="1"/>
</dbReference>
<dbReference type="SMART" id="SM00709">
    <property type="entry name" value="Zpr1"/>
    <property type="match status" value="1"/>
</dbReference>
<evidence type="ECO:0000256" key="1">
    <source>
        <dbReference type="ARBA" id="ARBA00008354"/>
    </source>
</evidence>
<keyword evidence="7" id="KW-1185">Reference proteome</keyword>
<feature type="domain" description="Zinc finger ZPR1-type" evidence="5">
    <location>
        <begin position="24"/>
        <end position="132"/>
    </location>
</feature>
<dbReference type="InterPro" id="IPR004457">
    <property type="entry name" value="Znf_ZPR1"/>
</dbReference>
<sequence>MEMGNKNTEQIVDVGSVVEAVSAEDGDASLYKVERRKWHNNVLDDFDSALPKGCCYRLEVPSDDQKLFHRQVVKSESATTKIPELDFEIPTEAQRRSLSTLEGILVRAADELQAIIKNARKWTRALLKLLISFW</sequence>
<comment type="caution">
    <text evidence="6">The sequence shown here is derived from an EMBL/GenBank/DDBJ whole genome shotgun (WGS) entry which is preliminary data.</text>
</comment>
<dbReference type="EMBL" id="JANJYJ010000002">
    <property type="protein sequence ID" value="KAK3227582.1"/>
    <property type="molecule type" value="Genomic_DNA"/>
</dbReference>
<comment type="similarity">
    <text evidence="1">Belongs to the ZPR1 family.</text>
</comment>
<gene>
    <name evidence="6" type="ORF">Dsin_007444</name>
</gene>
<proteinExistence type="inferred from homology"/>
<evidence type="ECO:0000256" key="3">
    <source>
        <dbReference type="ARBA" id="ARBA00022771"/>
    </source>
</evidence>
<dbReference type="Pfam" id="PF22794">
    <property type="entry name" value="jr-ZPR1"/>
    <property type="match status" value="1"/>
</dbReference>
<evidence type="ECO:0000313" key="7">
    <source>
        <dbReference type="Proteomes" id="UP001281410"/>
    </source>
</evidence>
<dbReference type="Proteomes" id="UP001281410">
    <property type="component" value="Unassembled WGS sequence"/>
</dbReference>
<evidence type="ECO:0000313" key="6">
    <source>
        <dbReference type="EMBL" id="KAK3227582.1"/>
    </source>
</evidence>
<dbReference type="InterPro" id="IPR040141">
    <property type="entry name" value="ZPR1"/>
</dbReference>
<dbReference type="AlphaFoldDB" id="A0AAE0B0J9"/>
<accession>A0AAE0B0J9</accession>
<dbReference type="Gene3D" id="2.60.120.1040">
    <property type="entry name" value="ZPR1, A/B domain"/>
    <property type="match status" value="1"/>
</dbReference>
<keyword evidence="2" id="KW-0479">Metal-binding</keyword>
<evidence type="ECO:0000256" key="4">
    <source>
        <dbReference type="ARBA" id="ARBA00022833"/>
    </source>
</evidence>
<evidence type="ECO:0000259" key="5">
    <source>
        <dbReference type="SMART" id="SM00709"/>
    </source>
</evidence>
<protein>
    <recommendedName>
        <fullName evidence="5">Zinc finger ZPR1-type domain-containing protein</fullName>
    </recommendedName>
</protein>
<dbReference type="PANTHER" id="PTHR10876:SF0">
    <property type="entry name" value="ZINC FINGER PROTEIN ZPR1"/>
    <property type="match status" value="1"/>
</dbReference>
<organism evidence="6 7">
    <name type="scientific">Dipteronia sinensis</name>
    <dbReference type="NCBI Taxonomy" id="43782"/>
    <lineage>
        <taxon>Eukaryota</taxon>
        <taxon>Viridiplantae</taxon>
        <taxon>Streptophyta</taxon>
        <taxon>Embryophyta</taxon>
        <taxon>Tracheophyta</taxon>
        <taxon>Spermatophyta</taxon>
        <taxon>Magnoliopsida</taxon>
        <taxon>eudicotyledons</taxon>
        <taxon>Gunneridae</taxon>
        <taxon>Pentapetalae</taxon>
        <taxon>rosids</taxon>
        <taxon>malvids</taxon>
        <taxon>Sapindales</taxon>
        <taxon>Sapindaceae</taxon>
        <taxon>Hippocastanoideae</taxon>
        <taxon>Acereae</taxon>
        <taxon>Dipteronia</taxon>
    </lineage>
</organism>
<dbReference type="InterPro" id="IPR056180">
    <property type="entry name" value="ZPR1_jr_dom"/>
</dbReference>
<keyword evidence="3" id="KW-0863">Zinc-finger</keyword>
<dbReference type="InterPro" id="IPR042451">
    <property type="entry name" value="ZPR1_A/B_dom"/>
</dbReference>
<dbReference type="GO" id="GO:0005634">
    <property type="term" value="C:nucleus"/>
    <property type="evidence" value="ECO:0007669"/>
    <property type="project" value="TreeGrafter"/>
</dbReference>
<keyword evidence="4" id="KW-0862">Zinc</keyword>